<reference evidence="4" key="1">
    <citation type="journal article" date="2019" name="PLoS Negl. Trop. Dis.">
        <title>Revisiting the worldwide diversity of Leptospira species in the environment.</title>
        <authorList>
            <person name="Vincent A.T."/>
            <person name="Schiettekatte O."/>
            <person name="Bourhy P."/>
            <person name="Veyrier F.J."/>
            <person name="Picardeau M."/>
        </authorList>
    </citation>
    <scope>NUCLEOTIDE SEQUENCE [LARGE SCALE GENOMIC DNA]</scope>
    <source>
        <strain evidence="4">201300427</strain>
    </source>
</reference>
<dbReference type="EMBL" id="RQHW01000013">
    <property type="protein sequence ID" value="TGN20439.1"/>
    <property type="molecule type" value="Genomic_DNA"/>
</dbReference>
<keyword evidence="1" id="KW-0812">Transmembrane</keyword>
<evidence type="ECO:0000259" key="2">
    <source>
        <dbReference type="Pfam" id="PF07583"/>
    </source>
</evidence>
<dbReference type="Pfam" id="PF07583">
    <property type="entry name" value="PSCyt2"/>
    <property type="match status" value="1"/>
</dbReference>
<feature type="domain" description="DUF1553" evidence="3">
    <location>
        <begin position="330"/>
        <end position="586"/>
    </location>
</feature>
<dbReference type="InterPro" id="IPR011444">
    <property type="entry name" value="DUF1549"/>
</dbReference>
<gene>
    <name evidence="4" type="ORF">EHS15_04315</name>
</gene>
<protein>
    <submittedName>
        <fullName evidence="4">DUF1553 domain-containing protein</fullName>
    </submittedName>
</protein>
<evidence type="ECO:0000256" key="1">
    <source>
        <dbReference type="SAM" id="Phobius"/>
    </source>
</evidence>
<feature type="transmembrane region" description="Helical" evidence="1">
    <location>
        <begin position="12"/>
        <end position="30"/>
    </location>
</feature>
<dbReference type="OrthoDB" id="127107at2"/>
<evidence type="ECO:0000259" key="3">
    <source>
        <dbReference type="Pfam" id="PF07587"/>
    </source>
</evidence>
<feature type="domain" description="DUF1549" evidence="2">
    <location>
        <begin position="55"/>
        <end position="219"/>
    </location>
</feature>
<evidence type="ECO:0000313" key="4">
    <source>
        <dbReference type="EMBL" id="TGN20439.1"/>
    </source>
</evidence>
<evidence type="ECO:0000313" key="5">
    <source>
        <dbReference type="Proteomes" id="UP000298058"/>
    </source>
</evidence>
<keyword evidence="1" id="KW-0472">Membrane</keyword>
<accession>A0A4R9M5E0</accession>
<dbReference type="PANTHER" id="PTHR35889:SF3">
    <property type="entry name" value="F-BOX DOMAIN-CONTAINING PROTEIN"/>
    <property type="match status" value="1"/>
</dbReference>
<dbReference type="PANTHER" id="PTHR35889">
    <property type="entry name" value="CYCLOINULO-OLIGOSACCHARIDE FRUCTANOTRANSFERASE-RELATED"/>
    <property type="match status" value="1"/>
</dbReference>
<keyword evidence="1" id="KW-1133">Transmembrane helix</keyword>
<proteinExistence type="predicted"/>
<dbReference type="Proteomes" id="UP000298058">
    <property type="component" value="Unassembled WGS sequence"/>
</dbReference>
<organism evidence="4 5">
    <name type="scientific">Leptospira idonii</name>
    <dbReference type="NCBI Taxonomy" id="1193500"/>
    <lineage>
        <taxon>Bacteria</taxon>
        <taxon>Pseudomonadati</taxon>
        <taxon>Spirochaetota</taxon>
        <taxon>Spirochaetia</taxon>
        <taxon>Leptospirales</taxon>
        <taxon>Leptospiraceae</taxon>
        <taxon>Leptospira</taxon>
    </lineage>
</organism>
<sequence length="618" mass="71425">MSFRKQKSKNFLFPLFTIFLLISSVTYILLESNFHAAGAVHPLDVLYRKLSPKFKTAEDSVVLRRLALHLKGTIPSPAELVDFEKSDPESRVAGYSVNYLRDPGFAEYWGLRFGSAFRDKTKGRKMPAGAFYQYLAESLHSNKPYDTLVKEMINSHGTVAKNPAAAFYIRDGGDPLQVAEYVGRLFYAQRVGCARCHDHPFISGYTRRDYYGLAAFFSQQFVKDWNWDPNRFEGQEVSYVPRELEEHLPNADLKLLQDKNNEWYRENWNKWTEEQRKAYQVKNDLTYATVYIEPKLGLRFPHTDDSPGGDLVRPKFLDGTEPRIKPGEDRRKIFSDWLTDRKNDRFRKVLINRIWTHLMGWSFFTPLDDWNEETVLQGEEILNHLDRVFMKQNYKIKDLILYIVSSDAYARSYADNKDPNPADPIRYFTSQRLSPDQLLNSLTKASDTLSLGWIGERKMIPLDDGGNLEEIDLTGMGTIKTPKEQAKDITNSVQVERPAPYHTFLSVFGSGSRTDIDDDFSEVTIEQVLTLMNGRVTGKLTWDFGGNQSFPKKKFDETKSMSKTFDSVYFTLLGRHAHPSELTFLSKQLIKPDNVYDREILQDLCWAILNSQEFLHVN</sequence>
<comment type="caution">
    <text evidence="4">The sequence shown here is derived from an EMBL/GenBank/DDBJ whole genome shotgun (WGS) entry which is preliminary data.</text>
</comment>
<dbReference type="Pfam" id="PF07587">
    <property type="entry name" value="PSD1"/>
    <property type="match status" value="1"/>
</dbReference>
<dbReference type="AlphaFoldDB" id="A0A4R9M5E0"/>
<name>A0A4R9M5E0_9LEPT</name>
<dbReference type="InterPro" id="IPR022655">
    <property type="entry name" value="DUF1553"/>
</dbReference>
<keyword evidence="5" id="KW-1185">Reference proteome</keyword>